<evidence type="ECO:0000256" key="7">
    <source>
        <dbReference type="SAM" id="MobiDB-lite"/>
    </source>
</evidence>
<comment type="similarity">
    <text evidence="1 3 6">Belongs to the aldehyde dehydrogenase family.</text>
</comment>
<evidence type="ECO:0000256" key="3">
    <source>
        <dbReference type="PIRNR" id="PIRNR036492"/>
    </source>
</evidence>
<evidence type="ECO:0000259" key="8">
    <source>
        <dbReference type="Pfam" id="PF00171"/>
    </source>
</evidence>
<protein>
    <recommendedName>
        <fullName evidence="3">Aldehyde dehydrogenase</fullName>
    </recommendedName>
</protein>
<feature type="compositionally biased region" description="Polar residues" evidence="7">
    <location>
        <begin position="12"/>
        <end position="26"/>
    </location>
</feature>
<dbReference type="EMBL" id="RCDB01000004">
    <property type="protein sequence ID" value="RLK46717.1"/>
    <property type="molecule type" value="Genomic_DNA"/>
</dbReference>
<evidence type="ECO:0000256" key="5">
    <source>
        <dbReference type="PROSITE-ProRule" id="PRU10007"/>
    </source>
</evidence>
<evidence type="ECO:0000256" key="6">
    <source>
        <dbReference type="RuleBase" id="RU003345"/>
    </source>
</evidence>
<comment type="caution">
    <text evidence="9">The sequence shown here is derived from an EMBL/GenBank/DDBJ whole genome shotgun (WGS) entry which is preliminary data.</text>
</comment>
<dbReference type="GO" id="GO:0006081">
    <property type="term" value="P:aldehyde metabolic process"/>
    <property type="evidence" value="ECO:0007669"/>
    <property type="project" value="InterPro"/>
</dbReference>
<evidence type="ECO:0000313" key="10">
    <source>
        <dbReference type="Proteomes" id="UP000273158"/>
    </source>
</evidence>
<dbReference type="InterPro" id="IPR016161">
    <property type="entry name" value="Ald_DH/histidinol_DH"/>
</dbReference>
<sequence length="509" mass="52956">MGSEESDMTLIDGTTTTGDAAPSTFTAHDPRDGSAIADHALEDAATVSRRVVDARGAAAWWAGQGFDGRKRVLLAWKGAIARGAQELAGVISAETGKPAGDALLEVMLTLGHLDWAAKHAKEVLGVRKVKAGLINYNQHATLRYEPYGVVGVIGPWNYPFYTPMGSISYALSAGNAIVFKPSELTPGTARWIEARWNEVCPKPVFQVATGDRATGAALVASGVDKVAFTGSTASAKKVMAACAETLTPLVAECGGKDALIVAADADLDAAADFVVFGAMGNAGQTCVGVERVYVQRQVRDALVAKVVERAQRLRTAGEATSYGPMTLGSQSDVVAAHVADALARGGTAVLGGPESVRGRTVEPVVLCDVPEDADAVRLETFGPTVVINTVDSLEEAVAKANATEYGLGAAVFTASPHTGERLAAQLKAGVVTINSVLGFAAIPALPFGGVKGSGFGRIHGADGLREFTTPKSVARQTRKAALNLLTMERTDKDMHMVARMIPLLHGKGK</sequence>
<dbReference type="PIRSF" id="PIRSF036492">
    <property type="entry name" value="ALDH"/>
    <property type="match status" value="1"/>
</dbReference>
<evidence type="ECO:0000256" key="1">
    <source>
        <dbReference type="ARBA" id="ARBA00009986"/>
    </source>
</evidence>
<feature type="active site" evidence="4">
    <location>
        <position position="286"/>
    </location>
</feature>
<dbReference type="GO" id="GO:0016620">
    <property type="term" value="F:oxidoreductase activity, acting on the aldehyde or oxo group of donors, NAD or NADP as acceptor"/>
    <property type="evidence" value="ECO:0007669"/>
    <property type="project" value="InterPro"/>
</dbReference>
<accession>A0A498BV02</accession>
<proteinExistence type="inferred from homology"/>
<dbReference type="InterPro" id="IPR015590">
    <property type="entry name" value="Aldehyde_DH_dom"/>
</dbReference>
<evidence type="ECO:0000313" key="9">
    <source>
        <dbReference type="EMBL" id="RLK46717.1"/>
    </source>
</evidence>
<dbReference type="Gene3D" id="3.40.309.10">
    <property type="entry name" value="Aldehyde Dehydrogenase, Chain A, domain 2"/>
    <property type="match status" value="1"/>
</dbReference>
<dbReference type="Gene3D" id="3.40.605.10">
    <property type="entry name" value="Aldehyde Dehydrogenase, Chain A, domain 1"/>
    <property type="match status" value="1"/>
</dbReference>
<name>A0A498BV02_9MICO</name>
<dbReference type="InterPro" id="IPR029510">
    <property type="entry name" value="Ald_DH_CS_GLU"/>
</dbReference>
<dbReference type="InterPro" id="IPR016163">
    <property type="entry name" value="Ald_DH_C"/>
</dbReference>
<dbReference type="PROSITE" id="PS00687">
    <property type="entry name" value="ALDEHYDE_DEHYDR_GLU"/>
    <property type="match status" value="1"/>
</dbReference>
<dbReference type="Pfam" id="PF00171">
    <property type="entry name" value="Aldedh"/>
    <property type="match status" value="1"/>
</dbReference>
<feature type="region of interest" description="Disordered" evidence="7">
    <location>
        <begin position="1"/>
        <end position="31"/>
    </location>
</feature>
<keyword evidence="2 3" id="KW-0560">Oxidoreductase</keyword>
<dbReference type="CDD" id="cd07099">
    <property type="entry name" value="ALDH_DDALDH"/>
    <property type="match status" value="1"/>
</dbReference>
<feature type="domain" description="Aldehyde dehydrogenase" evidence="8">
    <location>
        <begin position="23"/>
        <end position="473"/>
    </location>
</feature>
<dbReference type="Proteomes" id="UP000273158">
    <property type="component" value="Unassembled WGS sequence"/>
</dbReference>
<dbReference type="PANTHER" id="PTHR11699">
    <property type="entry name" value="ALDEHYDE DEHYDROGENASE-RELATED"/>
    <property type="match status" value="1"/>
</dbReference>
<gene>
    <name evidence="9" type="ORF">C7474_2902</name>
</gene>
<evidence type="ECO:0000256" key="2">
    <source>
        <dbReference type="ARBA" id="ARBA00023002"/>
    </source>
</evidence>
<feature type="active site" evidence="4 5">
    <location>
        <position position="252"/>
    </location>
</feature>
<dbReference type="InterPro" id="IPR012394">
    <property type="entry name" value="Aldehyde_DH_NAD(P)"/>
</dbReference>
<dbReference type="AlphaFoldDB" id="A0A498BV02"/>
<dbReference type="InterPro" id="IPR016162">
    <property type="entry name" value="Ald_DH_N"/>
</dbReference>
<evidence type="ECO:0000256" key="4">
    <source>
        <dbReference type="PIRSR" id="PIRSR036492-1"/>
    </source>
</evidence>
<reference evidence="9 10" key="1">
    <citation type="journal article" date="2015" name="Stand. Genomic Sci.">
        <title>Genomic Encyclopedia of Bacterial and Archaeal Type Strains, Phase III: the genomes of soil and plant-associated and newly described type strains.</title>
        <authorList>
            <person name="Whitman W.B."/>
            <person name="Woyke T."/>
            <person name="Klenk H.P."/>
            <person name="Zhou Y."/>
            <person name="Lilburn T.G."/>
            <person name="Beck B.J."/>
            <person name="De Vos P."/>
            <person name="Vandamme P."/>
            <person name="Eisen J.A."/>
            <person name="Garrity G."/>
            <person name="Hugenholtz P."/>
            <person name="Kyrpides N.C."/>
        </authorList>
    </citation>
    <scope>NUCLEOTIDE SEQUENCE [LARGE SCALE GENOMIC DNA]</scope>
    <source>
        <strain evidence="9 10">S2T63</strain>
    </source>
</reference>
<keyword evidence="10" id="KW-1185">Reference proteome</keyword>
<organism evidence="9 10">
    <name type="scientific">Microbacterium telephonicum</name>
    <dbReference type="NCBI Taxonomy" id="1714841"/>
    <lineage>
        <taxon>Bacteria</taxon>
        <taxon>Bacillati</taxon>
        <taxon>Actinomycetota</taxon>
        <taxon>Actinomycetes</taxon>
        <taxon>Micrococcales</taxon>
        <taxon>Microbacteriaceae</taxon>
        <taxon>Microbacterium</taxon>
    </lineage>
</organism>
<dbReference type="SUPFAM" id="SSF53720">
    <property type="entry name" value="ALDH-like"/>
    <property type="match status" value="1"/>
</dbReference>